<gene>
    <name evidence="1" type="ORF">AC578_10255</name>
</gene>
<proteinExistence type="predicted"/>
<protein>
    <submittedName>
        <fullName evidence="1">Uncharacterized protein</fullName>
    </submittedName>
</protein>
<sequence length="181" mass="19841">MDLSEDPEIAAEAMVEYMYNLDYDVCFSLSKTPTLGAHVEVAIIADKASRAIEAIPELYQIATKKVDRCLNDDYVDNEELTEAAEVAYNAPGPTAEIRGYIAQAACRKPNVFFIRQAEDSPFSKLMEKQPMLSKDVALAAVASAPIPRQQRPCPRCGEGMPMSIPAGSVRRCVQCRFAFGG</sequence>
<dbReference type="Proteomes" id="UP000070133">
    <property type="component" value="Unassembled WGS sequence"/>
</dbReference>
<evidence type="ECO:0000313" key="2">
    <source>
        <dbReference type="Proteomes" id="UP000070133"/>
    </source>
</evidence>
<dbReference type="OrthoDB" id="3650515at2759"/>
<accession>A0A139HYM8</accession>
<dbReference type="AlphaFoldDB" id="A0A139HYM8"/>
<reference evidence="1 2" key="1">
    <citation type="submission" date="2015-07" db="EMBL/GenBank/DDBJ databases">
        <title>Comparative genomics of the Sigatoka disease complex on banana suggests a link between parallel evolutionary changes in Pseudocercospora fijiensis and Pseudocercospora eumusae and increased virulence on the banana host.</title>
        <authorList>
            <person name="Chang T.-C."/>
            <person name="Salvucci A."/>
            <person name="Crous P.W."/>
            <person name="Stergiopoulos I."/>
        </authorList>
    </citation>
    <scope>NUCLEOTIDE SEQUENCE [LARGE SCALE GENOMIC DNA]</scope>
    <source>
        <strain evidence="1 2">CBS 114824</strain>
    </source>
</reference>
<evidence type="ECO:0000313" key="1">
    <source>
        <dbReference type="EMBL" id="KXT07600.1"/>
    </source>
</evidence>
<name>A0A139HYM8_9PEZI</name>
<dbReference type="EMBL" id="LFZN01000001">
    <property type="protein sequence ID" value="KXT07600.1"/>
    <property type="molecule type" value="Genomic_DNA"/>
</dbReference>
<organism evidence="1 2">
    <name type="scientific">Pseudocercospora eumusae</name>
    <dbReference type="NCBI Taxonomy" id="321146"/>
    <lineage>
        <taxon>Eukaryota</taxon>
        <taxon>Fungi</taxon>
        <taxon>Dikarya</taxon>
        <taxon>Ascomycota</taxon>
        <taxon>Pezizomycotina</taxon>
        <taxon>Dothideomycetes</taxon>
        <taxon>Dothideomycetidae</taxon>
        <taxon>Mycosphaerellales</taxon>
        <taxon>Mycosphaerellaceae</taxon>
        <taxon>Pseudocercospora</taxon>
    </lineage>
</organism>
<keyword evidence="2" id="KW-1185">Reference proteome</keyword>
<comment type="caution">
    <text evidence="1">The sequence shown here is derived from an EMBL/GenBank/DDBJ whole genome shotgun (WGS) entry which is preliminary data.</text>
</comment>